<reference evidence="4" key="1">
    <citation type="submission" date="2015-10" db="EMBL/GenBank/DDBJ databases">
        <authorList>
            <person name="Regsiter A."/>
            <person name="william w."/>
        </authorList>
    </citation>
    <scope>NUCLEOTIDE SEQUENCE</scope>
    <source>
        <strain evidence="4">Montdore</strain>
    </source>
</reference>
<dbReference type="PANTHER" id="PTHR43827:SF13">
    <property type="entry name" value="ALDO_KETO REDUCTASE FAMILY PROTEIN"/>
    <property type="match status" value="1"/>
</dbReference>
<keyword evidence="2" id="KW-0560">Oxidoreductase</keyword>
<dbReference type="InterPro" id="IPR020471">
    <property type="entry name" value="AKR"/>
</dbReference>
<name>A0A292PTT8_9PEZI</name>
<dbReference type="SUPFAM" id="SSF51430">
    <property type="entry name" value="NAD(P)-linked oxidoreductase"/>
    <property type="match status" value="1"/>
</dbReference>
<dbReference type="AlphaFoldDB" id="A0A292PTT8"/>
<dbReference type="GO" id="GO:0016491">
    <property type="term" value="F:oxidoreductase activity"/>
    <property type="evidence" value="ECO:0007669"/>
    <property type="project" value="UniProtKB-KW"/>
</dbReference>
<accession>A0A292PTT8</accession>
<dbReference type="Gene3D" id="3.20.20.100">
    <property type="entry name" value="NADP-dependent oxidoreductase domain"/>
    <property type="match status" value="1"/>
</dbReference>
<organism evidence="4 5">
    <name type="scientific">Tuber aestivum</name>
    <name type="common">summer truffle</name>
    <dbReference type="NCBI Taxonomy" id="59557"/>
    <lineage>
        <taxon>Eukaryota</taxon>
        <taxon>Fungi</taxon>
        <taxon>Dikarya</taxon>
        <taxon>Ascomycota</taxon>
        <taxon>Pezizomycotina</taxon>
        <taxon>Pezizomycetes</taxon>
        <taxon>Pezizales</taxon>
        <taxon>Tuberaceae</taxon>
        <taxon>Tuber</taxon>
    </lineage>
</organism>
<evidence type="ECO:0000256" key="2">
    <source>
        <dbReference type="ARBA" id="ARBA00023002"/>
    </source>
</evidence>
<dbReference type="PROSITE" id="PS00063">
    <property type="entry name" value="ALDOKETO_REDUCTASE_3"/>
    <property type="match status" value="1"/>
</dbReference>
<protein>
    <recommendedName>
        <fullName evidence="3">NADP-dependent oxidoreductase domain-containing protein</fullName>
    </recommendedName>
</protein>
<comment type="similarity">
    <text evidence="1">Belongs to the aldo/keto reductase family.</text>
</comment>
<dbReference type="EMBL" id="LN891058">
    <property type="protein sequence ID" value="CUS10068.1"/>
    <property type="molecule type" value="Genomic_DNA"/>
</dbReference>
<dbReference type="Proteomes" id="UP001412239">
    <property type="component" value="Unassembled WGS sequence"/>
</dbReference>
<evidence type="ECO:0000313" key="5">
    <source>
        <dbReference type="Proteomes" id="UP001412239"/>
    </source>
</evidence>
<evidence type="ECO:0000259" key="3">
    <source>
        <dbReference type="Pfam" id="PF00248"/>
    </source>
</evidence>
<dbReference type="PRINTS" id="PR00069">
    <property type="entry name" value="ALDKETRDTASE"/>
</dbReference>
<sequence length="357" mass="39571">MPKSVNCQVVSLSLPALRTVVEILQVVQVFGNPIKYVTRKLPPNPSPSLSNLPPSTQPIQSPTSISFIKKIQFAMPDFTIHDVLPLPQTPIKIPRIGFGVFQDPPNKPECVKSCLAALEAGYRHIDTAQYYDNEEAVGEAVRQSGLERSDVFVTTKIQKPQGGVEETLESLRASVDRIGLGWVDLFLIHMPVSGPEGRREMWKALEKLKDEGKTKSIGVSNFGVKHLEEMKGYSGTIPAVNQIELHPWLQQSEIVDYCFKEGIVVEAYTPLVRALKNDEPDLVSIAEAHSVTPAQVLVRWSLQRGFVPLPKSYNPERIRSNADVYDFELSDEEMEKLNGKALPGGEGAVCPYDVNCP</sequence>
<dbReference type="CDD" id="cd19071">
    <property type="entry name" value="AKR_AKR1-5-like"/>
    <property type="match status" value="1"/>
</dbReference>
<dbReference type="PROSITE" id="PS00798">
    <property type="entry name" value="ALDOKETO_REDUCTASE_1"/>
    <property type="match status" value="1"/>
</dbReference>
<feature type="domain" description="NADP-dependent oxidoreductase" evidence="3">
    <location>
        <begin position="98"/>
        <end position="339"/>
    </location>
</feature>
<dbReference type="InterPro" id="IPR023210">
    <property type="entry name" value="NADP_OxRdtase_dom"/>
</dbReference>
<dbReference type="InterPro" id="IPR036812">
    <property type="entry name" value="NAD(P)_OxRdtase_dom_sf"/>
</dbReference>
<keyword evidence="5" id="KW-1185">Reference proteome</keyword>
<dbReference type="InterPro" id="IPR018170">
    <property type="entry name" value="Aldo/ket_reductase_CS"/>
</dbReference>
<evidence type="ECO:0000256" key="1">
    <source>
        <dbReference type="ARBA" id="ARBA00007905"/>
    </source>
</evidence>
<dbReference type="FunFam" id="3.20.20.100:FF:000015">
    <property type="entry name" value="Oxidoreductase, aldo/keto reductase family"/>
    <property type="match status" value="1"/>
</dbReference>
<dbReference type="Pfam" id="PF00248">
    <property type="entry name" value="Aldo_ket_red"/>
    <property type="match status" value="1"/>
</dbReference>
<proteinExistence type="inferred from homology"/>
<dbReference type="PROSITE" id="PS00062">
    <property type="entry name" value="ALDOKETO_REDUCTASE_2"/>
    <property type="match status" value="1"/>
</dbReference>
<dbReference type="PANTHER" id="PTHR43827">
    <property type="entry name" value="2,5-DIKETO-D-GLUCONIC ACID REDUCTASE"/>
    <property type="match status" value="1"/>
</dbReference>
<gene>
    <name evidence="4" type="ORF">GSTUAT00005833001</name>
</gene>
<evidence type="ECO:0000313" key="4">
    <source>
        <dbReference type="EMBL" id="CUS10068.1"/>
    </source>
</evidence>